<feature type="transmembrane region" description="Helical" evidence="1">
    <location>
        <begin position="37"/>
        <end position="60"/>
    </location>
</feature>
<gene>
    <name evidence="2" type="ORF">HMPREF1581_00819</name>
</gene>
<keyword evidence="1" id="KW-0472">Membrane</keyword>
<dbReference type="AlphaFoldDB" id="S4GRL6"/>
<evidence type="ECO:0000313" key="2">
    <source>
        <dbReference type="EMBL" id="EPI47645.1"/>
    </source>
</evidence>
<evidence type="ECO:0000313" key="3">
    <source>
        <dbReference type="Proteomes" id="UP000014521"/>
    </source>
</evidence>
<keyword evidence="1" id="KW-1133">Transmembrane helix</keyword>
<sequence length="114" mass="13130">MNSKHVVLLPITLLCYISSAIYFFKQLKDLKDDNTCINTVSLTIQAFVLLILLIYLLYLCKEKTYPTVYRLVTVFMSIVSIILLTVCNTDVTRLIIFSLTCVYVCILIIVRKHC</sequence>
<feature type="transmembrane region" description="Helical" evidence="1">
    <location>
        <begin position="92"/>
        <end position="110"/>
    </location>
</feature>
<reference evidence="2 3" key="1">
    <citation type="submission" date="2013-06" db="EMBL/GenBank/DDBJ databases">
        <authorList>
            <person name="Weinstock G."/>
            <person name="Sodergren E."/>
            <person name="Lobos E.A."/>
            <person name="Fulton L."/>
            <person name="Fulton R."/>
            <person name="Courtney L."/>
            <person name="Fronick C."/>
            <person name="O'Laughlin M."/>
            <person name="Godfrey J."/>
            <person name="Wilson R.M."/>
            <person name="Miner T."/>
            <person name="Farmer C."/>
            <person name="Delehaunty K."/>
            <person name="Cordes M."/>
            <person name="Minx P."/>
            <person name="Tomlinson C."/>
            <person name="Chen J."/>
            <person name="Wollam A."/>
            <person name="Pepin K.H."/>
            <person name="Bhonagiri V."/>
            <person name="Zhang X."/>
            <person name="Warren W."/>
            <person name="Mitreva M."/>
            <person name="Mardis E.R."/>
            <person name="Wilson R.K."/>
        </authorList>
    </citation>
    <scope>NUCLEOTIDE SEQUENCE [LARGE SCALE GENOMIC DNA]</scope>
    <source>
        <strain evidence="2 3">JCP8108</strain>
    </source>
</reference>
<organism evidence="2 3">
    <name type="scientific">Gardnerella vaginalis JCP8108</name>
    <dbReference type="NCBI Taxonomy" id="1261066"/>
    <lineage>
        <taxon>Bacteria</taxon>
        <taxon>Bacillati</taxon>
        <taxon>Actinomycetota</taxon>
        <taxon>Actinomycetes</taxon>
        <taxon>Bifidobacteriales</taxon>
        <taxon>Bifidobacteriaceae</taxon>
        <taxon>Gardnerella</taxon>
    </lineage>
</organism>
<accession>S4GRL6</accession>
<evidence type="ECO:0000256" key="1">
    <source>
        <dbReference type="SAM" id="Phobius"/>
    </source>
</evidence>
<proteinExistence type="predicted"/>
<dbReference type="EMBL" id="ATJJ01000046">
    <property type="protein sequence ID" value="EPI47645.1"/>
    <property type="molecule type" value="Genomic_DNA"/>
</dbReference>
<dbReference type="HOGENOM" id="CLU_2117499_0_0_11"/>
<comment type="caution">
    <text evidence="2">The sequence shown here is derived from an EMBL/GenBank/DDBJ whole genome shotgun (WGS) entry which is preliminary data.</text>
</comment>
<feature type="transmembrane region" description="Helical" evidence="1">
    <location>
        <begin position="7"/>
        <end position="25"/>
    </location>
</feature>
<keyword evidence="1" id="KW-0812">Transmembrane</keyword>
<protein>
    <submittedName>
        <fullName evidence="2">Uncharacterized protein</fullName>
    </submittedName>
</protein>
<dbReference type="Proteomes" id="UP000014521">
    <property type="component" value="Unassembled WGS sequence"/>
</dbReference>
<name>S4GRL6_GARVA</name>
<feature type="transmembrane region" description="Helical" evidence="1">
    <location>
        <begin position="67"/>
        <end position="86"/>
    </location>
</feature>